<dbReference type="PRINTS" id="PR01249">
    <property type="entry name" value="RIBOSOMALL31"/>
</dbReference>
<dbReference type="Gene3D" id="4.10.830.30">
    <property type="entry name" value="Ribosomal protein L31"/>
    <property type="match status" value="1"/>
</dbReference>
<keyword evidence="2" id="KW-0687">Ribonucleoprotein</keyword>
<accession>A0A382ISA3</accession>
<feature type="compositionally biased region" description="Basic and acidic residues" evidence="3">
    <location>
        <begin position="164"/>
        <end position="179"/>
    </location>
</feature>
<dbReference type="GO" id="GO:0006412">
    <property type="term" value="P:translation"/>
    <property type="evidence" value="ECO:0007669"/>
    <property type="project" value="InterPro"/>
</dbReference>
<dbReference type="GO" id="GO:1990904">
    <property type="term" value="C:ribonucleoprotein complex"/>
    <property type="evidence" value="ECO:0007669"/>
    <property type="project" value="UniProtKB-KW"/>
</dbReference>
<feature type="non-terminal residue" evidence="4">
    <location>
        <position position="179"/>
    </location>
</feature>
<evidence type="ECO:0000313" key="4">
    <source>
        <dbReference type="EMBL" id="SVC02112.1"/>
    </source>
</evidence>
<evidence type="ECO:0000256" key="1">
    <source>
        <dbReference type="ARBA" id="ARBA00022980"/>
    </source>
</evidence>
<evidence type="ECO:0000256" key="3">
    <source>
        <dbReference type="SAM" id="MobiDB-lite"/>
    </source>
</evidence>
<reference evidence="4" key="1">
    <citation type="submission" date="2018-05" db="EMBL/GenBank/DDBJ databases">
        <authorList>
            <person name="Lanie J.A."/>
            <person name="Ng W.-L."/>
            <person name="Kazmierczak K.M."/>
            <person name="Andrzejewski T.M."/>
            <person name="Davidsen T.M."/>
            <person name="Wayne K.J."/>
            <person name="Tettelin H."/>
            <person name="Glass J.I."/>
            <person name="Rusch D."/>
            <person name="Podicherti R."/>
            <person name="Tsui H.-C.T."/>
            <person name="Winkler M.E."/>
        </authorList>
    </citation>
    <scope>NUCLEOTIDE SEQUENCE</scope>
</reference>
<dbReference type="InterPro" id="IPR002150">
    <property type="entry name" value="Ribosomal_bL31"/>
</dbReference>
<name>A0A382ISA3_9ZZZZ</name>
<dbReference type="PROSITE" id="PS01143">
    <property type="entry name" value="RIBOSOMAL_L31"/>
    <property type="match status" value="1"/>
</dbReference>
<dbReference type="SUPFAM" id="SSF143800">
    <property type="entry name" value="L28p-like"/>
    <property type="match status" value="1"/>
</dbReference>
<dbReference type="NCBIfam" id="TIGR00105">
    <property type="entry name" value="L31"/>
    <property type="match status" value="1"/>
</dbReference>
<dbReference type="Pfam" id="PF01197">
    <property type="entry name" value="Ribosomal_L31"/>
    <property type="match status" value="1"/>
</dbReference>
<sequence length="179" mass="19677">MKKDLHPDNYRPVVFQDKSGEFRFLTRSCATTKDTIEWEDGNEYPLVNVEISSASHPFYTGKQKFVDAAGRLEKFGKKYNWEDSSKDQIEETAKKRKKKAGKEKVGSLDIPTFKRKSGEEEEGGGGPRDKGDKPGGKPAAKAKEAPAAEKAEKPAAEQAAPEKPAAKEPVAEKPAAEEP</sequence>
<dbReference type="NCBIfam" id="NF002462">
    <property type="entry name" value="PRK01678.1"/>
    <property type="match status" value="1"/>
</dbReference>
<feature type="compositionally biased region" description="Basic and acidic residues" evidence="3">
    <location>
        <begin position="80"/>
        <end position="93"/>
    </location>
</feature>
<dbReference type="GO" id="GO:0005840">
    <property type="term" value="C:ribosome"/>
    <property type="evidence" value="ECO:0007669"/>
    <property type="project" value="UniProtKB-KW"/>
</dbReference>
<dbReference type="GO" id="GO:0003735">
    <property type="term" value="F:structural constituent of ribosome"/>
    <property type="evidence" value="ECO:0007669"/>
    <property type="project" value="InterPro"/>
</dbReference>
<dbReference type="AlphaFoldDB" id="A0A382ISA3"/>
<proteinExistence type="inferred from homology"/>
<gene>
    <name evidence="4" type="ORF">METZ01_LOCUS254966</name>
</gene>
<dbReference type="InterPro" id="IPR034704">
    <property type="entry name" value="Ribosomal_bL28/bL31-like_sf"/>
</dbReference>
<dbReference type="EMBL" id="UINC01069042">
    <property type="protein sequence ID" value="SVC02112.1"/>
    <property type="molecule type" value="Genomic_DNA"/>
</dbReference>
<dbReference type="InterPro" id="IPR042105">
    <property type="entry name" value="Ribosomal_bL31_sf"/>
</dbReference>
<evidence type="ECO:0000256" key="2">
    <source>
        <dbReference type="ARBA" id="ARBA00023274"/>
    </source>
</evidence>
<dbReference type="InterPro" id="IPR027493">
    <property type="entry name" value="Ribosomal_bL31_B"/>
</dbReference>
<dbReference type="PANTHER" id="PTHR33280">
    <property type="entry name" value="50S RIBOSOMAL PROTEIN L31, CHLOROPLASTIC"/>
    <property type="match status" value="1"/>
</dbReference>
<dbReference type="HAMAP" id="MF_00502">
    <property type="entry name" value="Ribosomal_bL31_2"/>
    <property type="match status" value="1"/>
</dbReference>
<dbReference type="PANTHER" id="PTHR33280:SF1">
    <property type="entry name" value="LARGE RIBOSOMAL SUBUNIT PROTEIN BL31C"/>
    <property type="match status" value="1"/>
</dbReference>
<keyword evidence="1" id="KW-0689">Ribosomal protein</keyword>
<feature type="region of interest" description="Disordered" evidence="3">
    <location>
        <begin position="80"/>
        <end position="179"/>
    </location>
</feature>
<protein>
    <recommendedName>
        <fullName evidence="5">50S ribosomal protein L31 type B</fullName>
    </recommendedName>
</protein>
<feature type="compositionally biased region" description="Basic and acidic residues" evidence="3">
    <location>
        <begin position="127"/>
        <end position="155"/>
    </location>
</feature>
<organism evidence="4">
    <name type="scientific">marine metagenome</name>
    <dbReference type="NCBI Taxonomy" id="408172"/>
    <lineage>
        <taxon>unclassified sequences</taxon>
        <taxon>metagenomes</taxon>
        <taxon>ecological metagenomes</taxon>
    </lineage>
</organism>
<evidence type="ECO:0008006" key="5">
    <source>
        <dbReference type="Google" id="ProtNLM"/>
    </source>
</evidence>